<keyword evidence="6" id="KW-1185">Reference proteome</keyword>
<dbReference type="OrthoDB" id="337038at2759"/>
<dbReference type="InterPro" id="IPR002413">
    <property type="entry name" value="V5_allergen-like"/>
</dbReference>
<dbReference type="PANTHER" id="PTHR10334">
    <property type="entry name" value="CYSTEINE-RICH SECRETORY PROTEIN-RELATED"/>
    <property type="match status" value="1"/>
</dbReference>
<dbReference type="AlphaFoldDB" id="A0A0M3QU69"/>
<dbReference type="SUPFAM" id="SSF55797">
    <property type="entry name" value="PR-1-like"/>
    <property type="match status" value="1"/>
</dbReference>
<dbReference type="FunFam" id="3.40.33.10:FF:000010">
    <property type="entry name" value="Predicted protein"/>
    <property type="match status" value="1"/>
</dbReference>
<feature type="domain" description="SCP" evidence="4">
    <location>
        <begin position="30"/>
        <end position="160"/>
    </location>
</feature>
<protein>
    <submittedName>
        <fullName evidence="5">CG4270</fullName>
    </submittedName>
</protein>
<dbReference type="SMART" id="SM00198">
    <property type="entry name" value="SCP"/>
    <property type="match status" value="1"/>
</dbReference>
<evidence type="ECO:0000313" key="6">
    <source>
        <dbReference type="Proteomes" id="UP000494163"/>
    </source>
</evidence>
<name>A0A0M3QU69_DROBS</name>
<dbReference type="PRINTS" id="PR00838">
    <property type="entry name" value="V5ALLERGEN"/>
</dbReference>
<keyword evidence="2" id="KW-0964">Secreted</keyword>
<dbReference type="GO" id="GO:0005576">
    <property type="term" value="C:extracellular region"/>
    <property type="evidence" value="ECO:0007669"/>
    <property type="project" value="UniProtKB-SubCell"/>
</dbReference>
<feature type="compositionally biased region" description="Pro residues" evidence="3">
    <location>
        <begin position="1"/>
        <end position="10"/>
    </location>
</feature>
<evidence type="ECO:0000256" key="3">
    <source>
        <dbReference type="SAM" id="MobiDB-lite"/>
    </source>
</evidence>
<dbReference type="PROSITE" id="PS01009">
    <property type="entry name" value="CRISP_1"/>
    <property type="match status" value="1"/>
</dbReference>
<dbReference type="PRINTS" id="PR00837">
    <property type="entry name" value="V5TPXLIKE"/>
</dbReference>
<dbReference type="InterPro" id="IPR014044">
    <property type="entry name" value="CAP_dom"/>
</dbReference>
<accession>A0A0M3QU69</accession>
<dbReference type="STRING" id="30019.A0A0M3QU69"/>
<reference evidence="5 6" key="1">
    <citation type="submission" date="2015-08" db="EMBL/GenBank/DDBJ databases">
        <title>Ancestral chromatin configuration constrains chromatin evolution on differentiating sex chromosomes in Drosophila.</title>
        <authorList>
            <person name="Zhou Q."/>
            <person name="Bachtrog D."/>
        </authorList>
    </citation>
    <scope>NUCLEOTIDE SEQUENCE [LARGE SCALE GENOMIC DNA]</scope>
    <source>
        <tissue evidence="5">Whole larvae</tissue>
    </source>
</reference>
<evidence type="ECO:0000256" key="1">
    <source>
        <dbReference type="ARBA" id="ARBA00004613"/>
    </source>
</evidence>
<organism evidence="5 6">
    <name type="scientific">Drosophila busckii</name>
    <name type="common">Fruit fly</name>
    <dbReference type="NCBI Taxonomy" id="30019"/>
    <lineage>
        <taxon>Eukaryota</taxon>
        <taxon>Metazoa</taxon>
        <taxon>Ecdysozoa</taxon>
        <taxon>Arthropoda</taxon>
        <taxon>Hexapoda</taxon>
        <taxon>Insecta</taxon>
        <taxon>Pterygota</taxon>
        <taxon>Neoptera</taxon>
        <taxon>Endopterygota</taxon>
        <taxon>Diptera</taxon>
        <taxon>Brachycera</taxon>
        <taxon>Muscomorpha</taxon>
        <taxon>Ephydroidea</taxon>
        <taxon>Drosophilidae</taxon>
        <taxon>Drosophila</taxon>
    </lineage>
</organism>
<evidence type="ECO:0000256" key="2">
    <source>
        <dbReference type="ARBA" id="ARBA00022525"/>
    </source>
</evidence>
<comment type="subcellular location">
    <subcellularLocation>
        <location evidence="1">Secreted</location>
    </subcellularLocation>
</comment>
<evidence type="ECO:0000259" key="4">
    <source>
        <dbReference type="SMART" id="SM00198"/>
    </source>
</evidence>
<gene>
    <name evidence="5" type="ORF">Dbus_chr2Lg2228</name>
</gene>
<dbReference type="InterPro" id="IPR001283">
    <property type="entry name" value="CRISP-related"/>
</dbReference>
<sequence>MPPRKLPPIPKTHERTPGPLGQDTPANNEKFLKDVFNTTNKYRKMHGCPELKINNELNKHAQQWANHLRDKNIMEHRPNPKYGENIFLSGGMDVTGDLPVDMWYREINAFNFNKPDFAPTAGHFTQLIWKASTEMGSGVARKADRTWVVCNYNPPGNVVGQFKENVPRKLE</sequence>
<dbReference type="OMA" id="RRADRTW"/>
<feature type="region of interest" description="Disordered" evidence="3">
    <location>
        <begin position="1"/>
        <end position="28"/>
    </location>
</feature>
<dbReference type="InterPro" id="IPR034113">
    <property type="entry name" value="SCP_GAPR1-like"/>
</dbReference>
<dbReference type="EMBL" id="CP012523">
    <property type="protein sequence ID" value="ALC40143.1"/>
    <property type="molecule type" value="Genomic_DNA"/>
</dbReference>
<proteinExistence type="predicted"/>
<dbReference type="SMR" id="A0A0M3QU69"/>
<dbReference type="Proteomes" id="UP000494163">
    <property type="component" value="Chromosome 2L"/>
</dbReference>
<dbReference type="InterPro" id="IPR035940">
    <property type="entry name" value="CAP_sf"/>
</dbReference>
<dbReference type="Gene3D" id="3.40.33.10">
    <property type="entry name" value="CAP"/>
    <property type="match status" value="1"/>
</dbReference>
<evidence type="ECO:0000313" key="5">
    <source>
        <dbReference type="EMBL" id="ALC40143.1"/>
    </source>
</evidence>
<dbReference type="Pfam" id="PF00188">
    <property type="entry name" value="CAP"/>
    <property type="match status" value="1"/>
</dbReference>
<dbReference type="CDD" id="cd05382">
    <property type="entry name" value="CAP_GAPR1-like"/>
    <property type="match status" value="1"/>
</dbReference>
<dbReference type="InterPro" id="IPR018244">
    <property type="entry name" value="Allrgn_V5/Tpx1_CS"/>
</dbReference>